<keyword evidence="2" id="KW-1185">Reference proteome</keyword>
<dbReference type="AlphaFoldDB" id="A0A418WHI1"/>
<dbReference type="Proteomes" id="UP000284605">
    <property type="component" value="Unassembled WGS sequence"/>
</dbReference>
<gene>
    <name evidence="1" type="ORF">D3874_23070</name>
</gene>
<proteinExistence type="predicted"/>
<dbReference type="RefSeq" id="WP_119781459.1">
    <property type="nucleotide sequence ID" value="NZ_QYUK01000011.1"/>
</dbReference>
<reference evidence="1 2" key="1">
    <citation type="submission" date="2018-09" db="EMBL/GenBank/DDBJ databases">
        <authorList>
            <person name="Zhu H."/>
        </authorList>
    </citation>
    <scope>NUCLEOTIDE SEQUENCE [LARGE SCALE GENOMIC DNA]</scope>
    <source>
        <strain evidence="1 2">K1W22B-8</strain>
    </source>
</reference>
<evidence type="ECO:0000313" key="1">
    <source>
        <dbReference type="EMBL" id="RJF89497.1"/>
    </source>
</evidence>
<protein>
    <submittedName>
        <fullName evidence="1">Uncharacterized protein</fullName>
    </submittedName>
</protein>
<dbReference type="Gene3D" id="1.10.10.10">
    <property type="entry name" value="Winged helix-like DNA-binding domain superfamily/Winged helix DNA-binding domain"/>
    <property type="match status" value="1"/>
</dbReference>
<dbReference type="OrthoDB" id="7471569at2"/>
<dbReference type="SUPFAM" id="SSF46785">
    <property type="entry name" value="Winged helix' DNA-binding domain"/>
    <property type="match status" value="1"/>
</dbReference>
<dbReference type="InterPro" id="IPR036388">
    <property type="entry name" value="WH-like_DNA-bd_sf"/>
</dbReference>
<name>A0A418WHI1_9PROT</name>
<dbReference type="EMBL" id="QYUK01000011">
    <property type="protein sequence ID" value="RJF89497.1"/>
    <property type="molecule type" value="Genomic_DNA"/>
</dbReference>
<dbReference type="Pfam" id="PF25212">
    <property type="entry name" value="HVO_A0114"/>
    <property type="match status" value="1"/>
</dbReference>
<evidence type="ECO:0000313" key="2">
    <source>
        <dbReference type="Proteomes" id="UP000284605"/>
    </source>
</evidence>
<dbReference type="InterPro" id="IPR036390">
    <property type="entry name" value="WH_DNA-bd_sf"/>
</dbReference>
<sequence>MKKQVFVGGSLRDSARRIAEAWHRAERGEASVAQDNVTFLTWSALASVMTEKRYELLRHLHRHPAVSIRALGRDLKRDFKRVYEDVIALEAIGLIERDGDLLRAEYDEIQASILLDAPAA</sequence>
<comment type="caution">
    <text evidence="1">The sequence shown here is derived from an EMBL/GenBank/DDBJ whole genome shotgun (WGS) entry which is preliminary data.</text>
</comment>
<organism evidence="1 2">
    <name type="scientific">Oleomonas cavernae</name>
    <dbReference type="NCBI Taxonomy" id="2320859"/>
    <lineage>
        <taxon>Bacteria</taxon>
        <taxon>Pseudomonadati</taxon>
        <taxon>Pseudomonadota</taxon>
        <taxon>Alphaproteobacteria</taxon>
        <taxon>Acetobacterales</taxon>
        <taxon>Acetobacteraceae</taxon>
        <taxon>Oleomonas</taxon>
    </lineage>
</organism>
<accession>A0A418WHI1</accession>